<dbReference type="EMBL" id="FNFC01000006">
    <property type="protein sequence ID" value="SDJ64158.1"/>
    <property type="molecule type" value="Genomic_DNA"/>
</dbReference>
<dbReference type="RefSeq" id="WP_092701701.1">
    <property type="nucleotide sequence ID" value="NZ_FNFC01000006.1"/>
</dbReference>
<evidence type="ECO:0000256" key="5">
    <source>
        <dbReference type="ARBA" id="ARBA00022801"/>
    </source>
</evidence>
<evidence type="ECO:0000256" key="1">
    <source>
        <dbReference type="ARBA" id="ARBA00006211"/>
    </source>
</evidence>
<keyword evidence="5" id="KW-0378">Hydrolase</keyword>
<keyword evidence="3" id="KW-0479">Metal-binding</keyword>
<reference evidence="9 10" key="1">
    <citation type="submission" date="2016-10" db="EMBL/GenBank/DDBJ databases">
        <authorList>
            <person name="de Groot N.N."/>
        </authorList>
    </citation>
    <scope>NUCLEOTIDE SEQUENCE [LARGE SCALE GENOMIC DNA]</scope>
    <source>
        <strain evidence="9 10">IBRC-M10015</strain>
    </source>
</reference>
<dbReference type="PANTHER" id="PTHR30134:SF2">
    <property type="entry name" value="HYDROGENASE MATURATION FACTOR HYPB"/>
    <property type="match status" value="1"/>
</dbReference>
<evidence type="ECO:0000259" key="8">
    <source>
        <dbReference type="Pfam" id="PF02492"/>
    </source>
</evidence>
<dbReference type="OrthoDB" id="812at2157"/>
<comment type="similarity">
    <text evidence="1">Belongs to the SIMIBI class G3E GTPase family. HypB/HupM subfamily.</text>
</comment>
<dbReference type="GO" id="GO:0005525">
    <property type="term" value="F:GTP binding"/>
    <property type="evidence" value="ECO:0007669"/>
    <property type="project" value="UniProtKB-KW"/>
</dbReference>
<dbReference type="GO" id="GO:0051604">
    <property type="term" value="P:protein maturation"/>
    <property type="evidence" value="ECO:0007669"/>
    <property type="project" value="InterPro"/>
</dbReference>
<evidence type="ECO:0000313" key="10">
    <source>
        <dbReference type="Proteomes" id="UP000198856"/>
    </source>
</evidence>
<evidence type="ECO:0000256" key="2">
    <source>
        <dbReference type="ARBA" id="ARBA00022596"/>
    </source>
</evidence>
<protein>
    <submittedName>
        <fullName evidence="9">Hydrogenase nickel incorporation protein HypB</fullName>
    </submittedName>
</protein>
<dbReference type="Pfam" id="PF02492">
    <property type="entry name" value="cobW"/>
    <property type="match status" value="1"/>
</dbReference>
<dbReference type="Proteomes" id="UP000198856">
    <property type="component" value="Unassembled WGS sequence"/>
</dbReference>
<dbReference type="GO" id="GO:0008270">
    <property type="term" value="F:zinc ion binding"/>
    <property type="evidence" value="ECO:0007669"/>
    <property type="project" value="TreeGrafter"/>
</dbReference>
<dbReference type="PANTHER" id="PTHR30134">
    <property type="entry name" value="HYDROGENASE PROTEIN ASSEMBLY PROTEIN, NICKEL CHAPERONE"/>
    <property type="match status" value="1"/>
</dbReference>
<accession>A0A1G8VDN4</accession>
<evidence type="ECO:0000256" key="7">
    <source>
        <dbReference type="ARBA" id="ARBA00023134"/>
    </source>
</evidence>
<proteinExistence type="inferred from homology"/>
<keyword evidence="6" id="KW-0862">Zinc</keyword>
<dbReference type="NCBIfam" id="TIGR00073">
    <property type="entry name" value="hypB"/>
    <property type="match status" value="1"/>
</dbReference>
<dbReference type="AlphaFoldDB" id="A0A1G8VDN4"/>
<evidence type="ECO:0000313" key="9">
    <source>
        <dbReference type="EMBL" id="SDJ64158.1"/>
    </source>
</evidence>
<keyword evidence="2" id="KW-0533">Nickel</keyword>
<sequence length="252" mass="27194">MHMHTHRLERSMDRLVTDLLGPLSLHRFGHSHDDGAADEDDVLEQFRKQARNVHEEVVHDHDVSCVEFLGSTGSGKTTLVERLVERAPPEETIGAIVGDVAGDDDASRLEAHGVEVVNVNTGKECHLDGSLVADAVAEFDLDSLDRLYVENVGNMVCPADFPLGAQARVLVVSTTEGDDVVRKHPLLFQACDAAVVNKADIADAVGADTDSMRDDIDEIAPEMPVFETNARDGVGIDALSSSLPDTPHAHTH</sequence>
<dbReference type="STRING" id="890420.SAMN05216226_106164"/>
<evidence type="ECO:0000256" key="3">
    <source>
        <dbReference type="ARBA" id="ARBA00022723"/>
    </source>
</evidence>
<dbReference type="PIRSF" id="PIRSF005624">
    <property type="entry name" value="Ni-bind_GTPase"/>
    <property type="match status" value="1"/>
</dbReference>
<dbReference type="InterPro" id="IPR027417">
    <property type="entry name" value="P-loop_NTPase"/>
</dbReference>
<organism evidence="9 10">
    <name type="scientific">Halovenus aranensis</name>
    <dbReference type="NCBI Taxonomy" id="890420"/>
    <lineage>
        <taxon>Archaea</taxon>
        <taxon>Methanobacteriati</taxon>
        <taxon>Methanobacteriota</taxon>
        <taxon>Stenosarchaea group</taxon>
        <taxon>Halobacteria</taxon>
        <taxon>Halobacteriales</taxon>
        <taxon>Haloarculaceae</taxon>
        <taxon>Halovenus</taxon>
    </lineage>
</organism>
<evidence type="ECO:0000256" key="4">
    <source>
        <dbReference type="ARBA" id="ARBA00022741"/>
    </source>
</evidence>
<evidence type="ECO:0000256" key="6">
    <source>
        <dbReference type="ARBA" id="ARBA00022833"/>
    </source>
</evidence>
<dbReference type="GO" id="GO:0003924">
    <property type="term" value="F:GTPase activity"/>
    <property type="evidence" value="ECO:0007669"/>
    <property type="project" value="InterPro"/>
</dbReference>
<dbReference type="InterPro" id="IPR003495">
    <property type="entry name" value="CobW/HypB/UreG_nucleotide-bd"/>
</dbReference>
<feature type="domain" description="CobW/HypB/UreG nucleotide-binding" evidence="8">
    <location>
        <begin position="70"/>
        <end position="226"/>
    </location>
</feature>
<name>A0A1G8VDN4_9EURY</name>
<keyword evidence="4" id="KW-0547">Nucleotide-binding</keyword>
<dbReference type="Gene3D" id="3.40.50.300">
    <property type="entry name" value="P-loop containing nucleotide triphosphate hydrolases"/>
    <property type="match status" value="1"/>
</dbReference>
<keyword evidence="7" id="KW-0342">GTP-binding</keyword>
<keyword evidence="10" id="KW-1185">Reference proteome</keyword>
<dbReference type="GO" id="GO:0016151">
    <property type="term" value="F:nickel cation binding"/>
    <property type="evidence" value="ECO:0007669"/>
    <property type="project" value="InterPro"/>
</dbReference>
<dbReference type="InterPro" id="IPR004392">
    <property type="entry name" value="Hyd_mat_HypB"/>
</dbReference>
<gene>
    <name evidence="9" type="ORF">SAMN05216226_106164</name>
</gene>
<dbReference type="SUPFAM" id="SSF52540">
    <property type="entry name" value="P-loop containing nucleoside triphosphate hydrolases"/>
    <property type="match status" value="1"/>
</dbReference>